<dbReference type="eggNOG" id="KOG1015">
    <property type="taxonomic scope" value="Eukaryota"/>
</dbReference>
<feature type="compositionally biased region" description="Low complexity" evidence="9">
    <location>
        <begin position="1812"/>
        <end position="1829"/>
    </location>
</feature>
<keyword evidence="5" id="KW-0347">Helicase</keyword>
<evidence type="ECO:0000256" key="9">
    <source>
        <dbReference type="SAM" id="MobiDB-lite"/>
    </source>
</evidence>
<dbReference type="Pfam" id="PF00536">
    <property type="entry name" value="SAM_1"/>
    <property type="match status" value="1"/>
</dbReference>
<feature type="region of interest" description="Disordered" evidence="9">
    <location>
        <begin position="241"/>
        <end position="289"/>
    </location>
</feature>
<dbReference type="InParanoid" id="W2RY92"/>
<dbReference type="GO" id="GO:0005524">
    <property type="term" value="F:ATP binding"/>
    <property type="evidence" value="ECO:0007669"/>
    <property type="project" value="UniProtKB-KW"/>
</dbReference>
<dbReference type="HOGENOM" id="CLU_001161_1_0_1"/>
<dbReference type="InterPro" id="IPR056026">
    <property type="entry name" value="DUF7607"/>
</dbReference>
<comment type="subcellular location">
    <subcellularLocation>
        <location evidence="1">Nucleus</location>
    </subcellularLocation>
</comment>
<feature type="region of interest" description="Disordered" evidence="9">
    <location>
        <begin position="595"/>
        <end position="869"/>
    </location>
</feature>
<dbReference type="InterPro" id="IPR001650">
    <property type="entry name" value="Helicase_C-like"/>
</dbReference>
<dbReference type="SMART" id="SM00454">
    <property type="entry name" value="SAM"/>
    <property type="match status" value="1"/>
</dbReference>
<keyword evidence="6" id="KW-0067">ATP-binding</keyword>
<dbReference type="PANTHER" id="PTHR45797:SF1">
    <property type="entry name" value="HELICASE ARIP4"/>
    <property type="match status" value="1"/>
</dbReference>
<dbReference type="VEuPathDB" id="FungiDB:HMPREF1541_04928"/>
<dbReference type="OrthoDB" id="2020972at2759"/>
<dbReference type="PROSITE" id="PS51194">
    <property type="entry name" value="HELICASE_CTER"/>
    <property type="match status" value="1"/>
</dbReference>
<feature type="compositionally biased region" description="Gly residues" evidence="9">
    <location>
        <begin position="1830"/>
        <end position="1839"/>
    </location>
</feature>
<feature type="domain" description="SAM" evidence="10">
    <location>
        <begin position="12"/>
        <end position="90"/>
    </location>
</feature>
<evidence type="ECO:0000313" key="13">
    <source>
        <dbReference type="EMBL" id="ETN40649.1"/>
    </source>
</evidence>
<evidence type="ECO:0000313" key="14">
    <source>
        <dbReference type="Proteomes" id="UP000030752"/>
    </source>
</evidence>
<evidence type="ECO:0000256" key="2">
    <source>
        <dbReference type="ARBA" id="ARBA00007025"/>
    </source>
</evidence>
<keyword evidence="7" id="KW-0238">DNA-binding</keyword>
<dbReference type="InterPro" id="IPR049730">
    <property type="entry name" value="SNF2/RAD54-like_C"/>
</dbReference>
<dbReference type="Gene3D" id="3.40.50.10810">
    <property type="entry name" value="Tandem AAA-ATPase domain"/>
    <property type="match status" value="1"/>
</dbReference>
<feature type="compositionally biased region" description="Basic and acidic residues" evidence="9">
    <location>
        <begin position="1084"/>
        <end position="1106"/>
    </location>
</feature>
<feature type="compositionally biased region" description="Basic and acidic residues" evidence="9">
    <location>
        <begin position="855"/>
        <end position="869"/>
    </location>
</feature>
<evidence type="ECO:0000259" key="11">
    <source>
        <dbReference type="PROSITE" id="PS51192"/>
    </source>
</evidence>
<protein>
    <submittedName>
        <fullName evidence="13">Uncharacterized protein</fullName>
    </submittedName>
</protein>
<comment type="similarity">
    <text evidence="2">Belongs to the SNF2/RAD54 helicase family.</text>
</comment>
<dbReference type="SMART" id="SM00490">
    <property type="entry name" value="HELICc"/>
    <property type="match status" value="1"/>
</dbReference>
<evidence type="ECO:0000259" key="12">
    <source>
        <dbReference type="PROSITE" id="PS51194"/>
    </source>
</evidence>
<dbReference type="PANTHER" id="PTHR45797">
    <property type="entry name" value="RAD54-LIKE"/>
    <property type="match status" value="1"/>
</dbReference>
<evidence type="ECO:0000256" key="5">
    <source>
        <dbReference type="ARBA" id="ARBA00022806"/>
    </source>
</evidence>
<dbReference type="SUPFAM" id="SSF47769">
    <property type="entry name" value="SAM/Pointed domain"/>
    <property type="match status" value="1"/>
</dbReference>
<proteinExistence type="inferred from homology"/>
<dbReference type="InterPro" id="IPR044574">
    <property type="entry name" value="ARIP4-like"/>
</dbReference>
<dbReference type="InterPro" id="IPR000330">
    <property type="entry name" value="SNF2_N"/>
</dbReference>
<dbReference type="GO" id="GO:0003677">
    <property type="term" value="F:DNA binding"/>
    <property type="evidence" value="ECO:0007669"/>
    <property type="project" value="UniProtKB-KW"/>
</dbReference>
<dbReference type="SMART" id="SM00487">
    <property type="entry name" value="DEXDc"/>
    <property type="match status" value="1"/>
</dbReference>
<evidence type="ECO:0000256" key="1">
    <source>
        <dbReference type="ARBA" id="ARBA00004123"/>
    </source>
</evidence>
<evidence type="ECO:0000259" key="10">
    <source>
        <dbReference type="PROSITE" id="PS50105"/>
    </source>
</evidence>
<feature type="compositionally biased region" description="Acidic residues" evidence="9">
    <location>
        <begin position="723"/>
        <end position="735"/>
    </location>
</feature>
<keyword evidence="4" id="KW-0378">Hydrolase</keyword>
<dbReference type="GO" id="GO:0016887">
    <property type="term" value="F:ATP hydrolysis activity"/>
    <property type="evidence" value="ECO:0007669"/>
    <property type="project" value="InterPro"/>
</dbReference>
<dbReference type="PROSITE" id="PS50105">
    <property type="entry name" value="SAM_DOMAIN"/>
    <property type="match status" value="1"/>
</dbReference>
<dbReference type="CDD" id="cd18793">
    <property type="entry name" value="SF2_C_SNF"/>
    <property type="match status" value="1"/>
</dbReference>
<keyword evidence="3" id="KW-0547">Nucleotide-binding</keyword>
<gene>
    <name evidence="13" type="ORF">HMPREF1541_04928</name>
</gene>
<dbReference type="SUPFAM" id="SSF52540">
    <property type="entry name" value="P-loop containing nucleoside triphosphate hydrolases"/>
    <property type="match status" value="2"/>
</dbReference>
<dbReference type="InterPro" id="IPR013761">
    <property type="entry name" value="SAM/pointed_sf"/>
</dbReference>
<dbReference type="InterPro" id="IPR014001">
    <property type="entry name" value="Helicase_ATP-bd"/>
</dbReference>
<evidence type="ECO:0000256" key="8">
    <source>
        <dbReference type="ARBA" id="ARBA00023242"/>
    </source>
</evidence>
<dbReference type="GeneID" id="19972267"/>
<dbReference type="RefSeq" id="XP_008717492.1">
    <property type="nucleotide sequence ID" value="XM_008719270.1"/>
</dbReference>
<dbReference type="EMBL" id="KB822720">
    <property type="protein sequence ID" value="ETN40649.1"/>
    <property type="molecule type" value="Genomic_DNA"/>
</dbReference>
<dbReference type="Proteomes" id="UP000030752">
    <property type="component" value="Unassembled WGS sequence"/>
</dbReference>
<dbReference type="InterPro" id="IPR001660">
    <property type="entry name" value="SAM"/>
</dbReference>
<feature type="region of interest" description="Disordered" evidence="9">
    <location>
        <begin position="1007"/>
        <end position="1106"/>
    </location>
</feature>
<dbReference type="GO" id="GO:0005634">
    <property type="term" value="C:nucleus"/>
    <property type="evidence" value="ECO:0007669"/>
    <property type="project" value="UniProtKB-SubCell"/>
</dbReference>
<dbReference type="Pfam" id="PF00271">
    <property type="entry name" value="Helicase_C"/>
    <property type="match status" value="1"/>
</dbReference>
<reference evidence="13 14" key="1">
    <citation type="submission" date="2013-03" db="EMBL/GenBank/DDBJ databases">
        <title>The Genome Sequence of Phialophora europaea CBS 101466.</title>
        <authorList>
            <consortium name="The Broad Institute Genomics Platform"/>
            <person name="Cuomo C."/>
            <person name="de Hoog S."/>
            <person name="Gorbushina A."/>
            <person name="Walker B."/>
            <person name="Young S.K."/>
            <person name="Zeng Q."/>
            <person name="Gargeya S."/>
            <person name="Fitzgerald M."/>
            <person name="Haas B."/>
            <person name="Abouelleil A."/>
            <person name="Allen A.W."/>
            <person name="Alvarado L."/>
            <person name="Arachchi H.M."/>
            <person name="Berlin A.M."/>
            <person name="Chapman S.B."/>
            <person name="Gainer-Dewar J."/>
            <person name="Goldberg J."/>
            <person name="Griggs A."/>
            <person name="Gujja S."/>
            <person name="Hansen M."/>
            <person name="Howarth C."/>
            <person name="Imamovic A."/>
            <person name="Ireland A."/>
            <person name="Larimer J."/>
            <person name="McCowan C."/>
            <person name="Murphy C."/>
            <person name="Pearson M."/>
            <person name="Poon T.W."/>
            <person name="Priest M."/>
            <person name="Roberts A."/>
            <person name="Saif S."/>
            <person name="Shea T."/>
            <person name="Sisk P."/>
            <person name="Sykes S."/>
            <person name="Wortman J."/>
            <person name="Nusbaum C."/>
            <person name="Birren B."/>
        </authorList>
    </citation>
    <scope>NUCLEOTIDE SEQUENCE [LARGE SCALE GENOMIC DNA]</scope>
    <source>
        <strain evidence="13 14">CBS 101466</strain>
    </source>
</reference>
<dbReference type="Pfam" id="PF24580">
    <property type="entry name" value="DUF7607"/>
    <property type="match status" value="1"/>
</dbReference>
<feature type="compositionally biased region" description="Polar residues" evidence="9">
    <location>
        <begin position="681"/>
        <end position="699"/>
    </location>
</feature>
<organism evidence="13 14">
    <name type="scientific">Cyphellophora europaea (strain CBS 101466)</name>
    <name type="common">Phialophora europaea</name>
    <dbReference type="NCBI Taxonomy" id="1220924"/>
    <lineage>
        <taxon>Eukaryota</taxon>
        <taxon>Fungi</taxon>
        <taxon>Dikarya</taxon>
        <taxon>Ascomycota</taxon>
        <taxon>Pezizomycotina</taxon>
        <taxon>Eurotiomycetes</taxon>
        <taxon>Chaetothyriomycetidae</taxon>
        <taxon>Chaetothyriales</taxon>
        <taxon>Cyphellophoraceae</taxon>
        <taxon>Cyphellophora</taxon>
    </lineage>
</organism>
<dbReference type="Gene3D" id="3.40.50.300">
    <property type="entry name" value="P-loop containing nucleotide triphosphate hydrolases"/>
    <property type="match status" value="1"/>
</dbReference>
<dbReference type="Pfam" id="PF00176">
    <property type="entry name" value="SNF2-rel_dom"/>
    <property type="match status" value="1"/>
</dbReference>
<evidence type="ECO:0000256" key="6">
    <source>
        <dbReference type="ARBA" id="ARBA00022840"/>
    </source>
</evidence>
<evidence type="ECO:0000256" key="4">
    <source>
        <dbReference type="ARBA" id="ARBA00022801"/>
    </source>
</evidence>
<feature type="compositionally biased region" description="Basic residues" evidence="9">
    <location>
        <begin position="1030"/>
        <end position="1040"/>
    </location>
</feature>
<dbReference type="Gene3D" id="1.10.150.50">
    <property type="entry name" value="Transcription Factor, Ets-1"/>
    <property type="match status" value="1"/>
</dbReference>
<evidence type="ECO:0000256" key="7">
    <source>
        <dbReference type="ARBA" id="ARBA00023125"/>
    </source>
</evidence>
<feature type="region of interest" description="Disordered" evidence="9">
    <location>
        <begin position="1909"/>
        <end position="1938"/>
    </location>
</feature>
<feature type="region of interest" description="Disordered" evidence="9">
    <location>
        <begin position="1799"/>
        <end position="1848"/>
    </location>
</feature>
<dbReference type="STRING" id="1220924.W2RY92"/>
<sequence>MDGPTQEDPHAWSVDRLVEELCYNDNPTWVRAGLSDIPAKHQLADTLQSNHIDGAALFELSSEELKADLNIKSLGQRKALERVIRFLRGDGAPSATPARFATNRMSGFAVGMPSPFSHESYHDRSPAWDGPYARPPSTLSRSEAGPTASAQFQHPSGLLVGHSPLLAPNTNLQPTPAPPNGHSFTSTPRDSAAPAVKPSIEKPDEMPSKYRTLSPKKEPDAGSELLDNLEAAVNENLQPTVSQQDEEAAESDASEKPGQVKPKEKRRIAPTLVGPVKKSSGSATQDDIPDQRYLGRQVIPIQDTFYNDLSDEEKDFKLIGQNEQPGLSLTLARRIRRSLLSSPISVPNLSYDALAKIYYLAQHCADPSSTVYFTLFAENAPPSIQALKDWPNLLGCSQSQIKTKHLVDRVASFTKEEIAIARQQTRETSAESDLGEFAYLLDKYPVGKEDSDLLPTYGDSGDENEYDEETWAEINAEKEEEHRSASAFLSREQKQAALEKALDEIKQKWCSGKLPKVQLKAYRLWMRVARTRKRQNDVDSNYAIRSRKTAYLGKLKDQIIRDTWRSADQIKQQCEALEETVHQILEADHFLGVLHQNTPPEKPALQKTRRKPPEKPQIPEDEEILQSDSEPESAFEPDMNDFILDDDNDVAMVNDQADPDFNPIIPRGLRQPTTAVHVDDSSTGATTAGAQDEQLSIAKSLSPGLMPSSPPAVDTPPSVAESPADDADAESDANEEVFLSSVTKRQDSKFASPRKAVKQKNWPSSPKQDPPKSDDDDNSDFDAPSRLPNSKYKSRGTTREAAIELLSSDHPQPAEDSTGDSYEVATPPLNSEEPDGDGVAGPSTERTLKLRFTRRPTDEPRSTSEQDTVDDVRRMRIAALETALSHCTDDERSSVWKLVQKSKPPEPGKKAKLFSVLLHDGLAAMHHDPNDPSSVRTFHINGLPRGELEATEMLTHLFVCYANARNFGTGFDYHVGALNLAFDRHQAYAATFETDIVTSLNLYDKTPRDRSRRSVLGRRSARIEMEPSSGKHKRGTKRKHEMFADSDVVDSGFDDSDNLELESDLEPQERNTPHSSKKKRKITVSKEVRDTQKDDQARVKEQESRREKLVLKMRDFDTDSTARHPVNSQEPVVWLTNHIATKVKPHQVHGIQFLWREIVEDPRHQGCLLAHTMGLGKTMQVISLLVTIAECRLSFDAAIVDQIPKHLRSNRTLVLCPPSLIDNWYDELLMWTPPDDQQLLGTVVKIGSGRTPESFAQMKHWASSAQGGVLIISYDTFRSLLLPSAKGSQVHKEQVPQYEKWLLELPSLVVADEAHKLKNAASKISMVAKRFKTMSRIALTGSPLNNHLEEYHTMVEWISPNYLGDLAQFRSKYIEPITAGLYADSTATERRTCLRKLHVLKKDLAPKVNRADITAIRKDMPPKTEYIITIPLAKEQQQAYDLYVMALLKRHENKGRGTSRRNLFAWLNKMIVLANHPSCFVRLYEKYEDMLEIQKPEESSTDNDERPGVLKELDENYDPLNVDKVSNFDIESMRGAVAVFDGFRKMSSSEDPLLSYRTLMAMKILQKAQSIGEKTLVFSQSIPTLDYLERMLQHIDPNVMRIDGATKITKRQEMTKEFNKAHGKDEAKIILISTKAGGLGLNLQGASRVIIFDSGFNPMWEEQAVGRAYRLGQTSAVHVYRFKCGGTFEEPIYNKALFKTQLFQRVVDKKNPTRAAEKAVSDYLFPSKPIKRQDYSNCLGRDPGVLDEVLKEVDFVFNLELTETFQKDDGEELNEEELKLANNEYEDERLRRENPAAWQAKNMPGLPGGLAGAPPGSQPGTAGTAKTQAAGGGNKGGSGRRSPSDTVAATHGTQWVDGQVANLGSSDPGVALQTKKGLIRRFAHDPYGLQAPGRAFRKLPAQVYPAISVSGSDSEGVNIDQISSPKEDSGTTEGCKPQ</sequence>
<feature type="domain" description="Helicase C-terminal" evidence="12">
    <location>
        <begin position="1563"/>
        <end position="1721"/>
    </location>
</feature>
<feature type="compositionally biased region" description="Acidic residues" evidence="9">
    <location>
        <begin position="1052"/>
        <end position="1066"/>
    </location>
</feature>
<accession>W2RY92</accession>
<dbReference type="PROSITE" id="PS51192">
    <property type="entry name" value="HELICASE_ATP_BIND_1"/>
    <property type="match status" value="1"/>
</dbReference>
<keyword evidence="14" id="KW-1185">Reference proteome</keyword>
<feature type="region of interest" description="Disordered" evidence="9">
    <location>
        <begin position="119"/>
        <end position="222"/>
    </location>
</feature>
<evidence type="ECO:0000256" key="3">
    <source>
        <dbReference type="ARBA" id="ARBA00022741"/>
    </source>
</evidence>
<dbReference type="GO" id="GO:0004386">
    <property type="term" value="F:helicase activity"/>
    <property type="evidence" value="ECO:0007669"/>
    <property type="project" value="UniProtKB-KW"/>
</dbReference>
<feature type="domain" description="Helicase ATP-binding" evidence="11">
    <location>
        <begin position="1158"/>
        <end position="1361"/>
    </location>
</feature>
<feature type="compositionally biased region" description="Polar residues" evidence="9">
    <location>
        <begin position="1909"/>
        <end position="1924"/>
    </location>
</feature>
<dbReference type="InterPro" id="IPR027417">
    <property type="entry name" value="P-loop_NTPase"/>
</dbReference>
<feature type="compositionally biased region" description="Basic and acidic residues" evidence="9">
    <location>
        <begin position="199"/>
        <end position="208"/>
    </location>
</feature>
<dbReference type="InterPro" id="IPR038718">
    <property type="entry name" value="SNF2-like_sf"/>
</dbReference>
<feature type="compositionally biased region" description="Basic residues" evidence="9">
    <location>
        <begin position="1010"/>
        <end position="1020"/>
    </location>
</feature>
<keyword evidence="8" id="KW-0539">Nucleus</keyword>
<feature type="compositionally biased region" description="Acidic residues" evidence="9">
    <location>
        <begin position="619"/>
        <end position="649"/>
    </location>
</feature>
<name>W2RY92_CYPE1</name>
<dbReference type="CDD" id="cd18007">
    <property type="entry name" value="DEXHc_ATRX-like"/>
    <property type="match status" value="1"/>
</dbReference>